<dbReference type="EMBL" id="MLAK01000969">
    <property type="protein sequence ID" value="OHT00160.1"/>
    <property type="molecule type" value="Genomic_DNA"/>
</dbReference>
<evidence type="ECO:0000313" key="1">
    <source>
        <dbReference type="EMBL" id="OHT00160.1"/>
    </source>
</evidence>
<accession>A0A1J4JP20</accession>
<sequence>MTRRNNDSASVNYISQLNFSIFTEKYKNMCGKNRPKDHHGKIRREWIRTIRNAFRASNIQTVITFLYASKSHAIQARRSLEIGFYKWQNRYQKKLQMKEKWREMKDNYVKKQNMYFINDIKKQVHKIRATRASFNMLTNYSVYNQPDFVFFFNQINDNQFEKESVQRIGYRKMESPGKYTTMTQADLSTSSLYSENYTYTSLSEGSLSS</sequence>
<dbReference type="RefSeq" id="XP_068353296.1">
    <property type="nucleotide sequence ID" value="XM_068508969.1"/>
</dbReference>
<keyword evidence="2" id="KW-1185">Reference proteome</keyword>
<proteinExistence type="predicted"/>
<name>A0A1J4JP20_9EUKA</name>
<dbReference type="GeneID" id="94843673"/>
<gene>
    <name evidence="1" type="ORF">TRFO_33235</name>
</gene>
<dbReference type="VEuPathDB" id="TrichDB:TRFO_33235"/>
<dbReference type="AlphaFoldDB" id="A0A1J4JP20"/>
<evidence type="ECO:0000313" key="2">
    <source>
        <dbReference type="Proteomes" id="UP000179807"/>
    </source>
</evidence>
<reference evidence="1" key="1">
    <citation type="submission" date="2016-10" db="EMBL/GenBank/DDBJ databases">
        <authorList>
            <person name="Benchimol M."/>
            <person name="Almeida L.G."/>
            <person name="Vasconcelos A.T."/>
            <person name="Perreira-Neves A."/>
            <person name="Rosa I.A."/>
            <person name="Tasca T."/>
            <person name="Bogo M.R."/>
            <person name="de Souza W."/>
        </authorList>
    </citation>
    <scope>NUCLEOTIDE SEQUENCE [LARGE SCALE GENOMIC DNA]</scope>
    <source>
        <strain evidence="1">K</strain>
    </source>
</reference>
<dbReference type="Proteomes" id="UP000179807">
    <property type="component" value="Unassembled WGS sequence"/>
</dbReference>
<organism evidence="1 2">
    <name type="scientific">Tritrichomonas foetus</name>
    <dbReference type="NCBI Taxonomy" id="1144522"/>
    <lineage>
        <taxon>Eukaryota</taxon>
        <taxon>Metamonada</taxon>
        <taxon>Parabasalia</taxon>
        <taxon>Tritrichomonadida</taxon>
        <taxon>Tritrichomonadidae</taxon>
        <taxon>Tritrichomonas</taxon>
    </lineage>
</organism>
<protein>
    <submittedName>
        <fullName evidence="1">Uncharacterized protein</fullName>
    </submittedName>
</protein>
<comment type="caution">
    <text evidence="1">The sequence shown here is derived from an EMBL/GenBank/DDBJ whole genome shotgun (WGS) entry which is preliminary data.</text>
</comment>